<reference evidence="8 9" key="2">
    <citation type="submission" date="2015-05" db="EMBL/GenBank/DDBJ databases">
        <authorList>
            <person name="Morales-Cruz A."/>
            <person name="Amrine K.C."/>
            <person name="Cantu D."/>
        </authorList>
    </citation>
    <scope>NUCLEOTIDE SEQUENCE [LARGE SCALE GENOMIC DNA]</scope>
    <source>
        <strain evidence="8">DA912</strain>
    </source>
</reference>
<evidence type="ECO:0000256" key="7">
    <source>
        <dbReference type="RuleBase" id="RU000461"/>
    </source>
</evidence>
<keyword evidence="9" id="KW-1185">Reference proteome</keyword>
<keyword evidence="5 7" id="KW-0408">Iron</keyword>
<keyword evidence="7" id="KW-0349">Heme</keyword>
<dbReference type="GO" id="GO:0016712">
    <property type="term" value="F:oxidoreductase activity, acting on paired donors, with incorporation or reduction of molecular oxygen, reduced flavin or flavoprotein as one donor, and incorporation of one atom of oxygen"/>
    <property type="evidence" value="ECO:0007669"/>
    <property type="project" value="InterPro"/>
</dbReference>
<dbReference type="Pfam" id="PF00067">
    <property type="entry name" value="p450"/>
    <property type="match status" value="1"/>
</dbReference>
<dbReference type="PRINTS" id="PR01239">
    <property type="entry name" value="EP450IICYP52"/>
</dbReference>
<dbReference type="AlphaFoldDB" id="A0A0G2FFP6"/>
<dbReference type="InterPro" id="IPR036396">
    <property type="entry name" value="Cyt_P450_sf"/>
</dbReference>
<gene>
    <name evidence="8" type="ORF">UCDDA912_g07113</name>
</gene>
<dbReference type="PANTHER" id="PTHR24287:SF5">
    <property type="entry name" value="P450, PUTATIVE (EUROFUNG)-RELATED"/>
    <property type="match status" value="1"/>
</dbReference>
<comment type="cofactor">
    <cofactor evidence="1">
        <name>heme</name>
        <dbReference type="ChEBI" id="CHEBI:30413"/>
    </cofactor>
</comment>
<dbReference type="PANTHER" id="PTHR24287">
    <property type="entry name" value="P450, PUTATIVE (EUROFUNG)-RELATED"/>
    <property type="match status" value="1"/>
</dbReference>
<protein>
    <submittedName>
        <fullName evidence="8">Putative cytochrome p450 52a5</fullName>
    </submittedName>
</protein>
<dbReference type="STRING" id="1214573.A0A0G2FFP6"/>
<dbReference type="SUPFAM" id="SSF48264">
    <property type="entry name" value="Cytochrome P450"/>
    <property type="match status" value="1"/>
</dbReference>
<dbReference type="GO" id="GO:0020037">
    <property type="term" value="F:heme binding"/>
    <property type="evidence" value="ECO:0007669"/>
    <property type="project" value="InterPro"/>
</dbReference>
<evidence type="ECO:0000313" key="8">
    <source>
        <dbReference type="EMBL" id="KKY32946.1"/>
    </source>
</evidence>
<dbReference type="InterPro" id="IPR017972">
    <property type="entry name" value="Cyt_P450_CS"/>
</dbReference>
<evidence type="ECO:0000256" key="2">
    <source>
        <dbReference type="ARBA" id="ARBA00010617"/>
    </source>
</evidence>
<dbReference type="OrthoDB" id="1470350at2759"/>
<dbReference type="PROSITE" id="PS00086">
    <property type="entry name" value="CYTOCHROME_P450"/>
    <property type="match status" value="1"/>
</dbReference>
<evidence type="ECO:0000256" key="5">
    <source>
        <dbReference type="ARBA" id="ARBA00023004"/>
    </source>
</evidence>
<keyword evidence="3 7" id="KW-0479">Metal-binding</keyword>
<comment type="caution">
    <text evidence="8">The sequence shown here is derived from an EMBL/GenBank/DDBJ whole genome shotgun (WGS) entry which is preliminary data.</text>
</comment>
<organism evidence="8 9">
    <name type="scientific">Diaporthe ampelina</name>
    <dbReference type="NCBI Taxonomy" id="1214573"/>
    <lineage>
        <taxon>Eukaryota</taxon>
        <taxon>Fungi</taxon>
        <taxon>Dikarya</taxon>
        <taxon>Ascomycota</taxon>
        <taxon>Pezizomycotina</taxon>
        <taxon>Sordariomycetes</taxon>
        <taxon>Sordariomycetidae</taxon>
        <taxon>Diaporthales</taxon>
        <taxon>Diaporthaceae</taxon>
        <taxon>Diaporthe</taxon>
    </lineage>
</organism>
<dbReference type="Gene3D" id="1.10.630.10">
    <property type="entry name" value="Cytochrome P450"/>
    <property type="match status" value="1"/>
</dbReference>
<evidence type="ECO:0000313" key="9">
    <source>
        <dbReference type="Proteomes" id="UP000034680"/>
    </source>
</evidence>
<evidence type="ECO:0000256" key="4">
    <source>
        <dbReference type="ARBA" id="ARBA00023002"/>
    </source>
</evidence>
<dbReference type="InterPro" id="IPR001128">
    <property type="entry name" value="Cyt_P450"/>
</dbReference>
<reference evidence="8 9" key="1">
    <citation type="submission" date="2015-05" db="EMBL/GenBank/DDBJ databases">
        <title>Distinctive expansion of gene families associated with plant cell wall degradation and secondary metabolism in the genomes of grapevine trunk pathogens.</title>
        <authorList>
            <person name="Lawrence D.P."/>
            <person name="Travadon R."/>
            <person name="Rolshausen P.E."/>
            <person name="Baumgartner K."/>
        </authorList>
    </citation>
    <scope>NUCLEOTIDE SEQUENCE [LARGE SCALE GENOMIC DNA]</scope>
    <source>
        <strain evidence="8">DA912</strain>
    </source>
</reference>
<sequence length="544" mass="61201">MGLLENTWEFTSPKTLIAAVFGVYVVYACFQRLYESYRISQLGPRAVSVSYKLPWALDFIYAAVQATIHHKNLEHWQTFFSETGVGSDGNGAHTLEVRAFDRRVVFTADPENIKAILATQFGDFGKGESFHEEWEEFLGNSIFVTDGQMWHTSRQLLRPQFIKDRISDLHCFESHLETFFRAMANGGALNGEDQKVDLGAVHGRVMDISDLFFRYTLDVATDFLLGKDVKSLSNPRQEFADAFNEVQHIQNIITRAGPGVSALVPKKNFRRCLATMNAFVNEYVQKALLLSPEELASRNSKSDMSYTFLHELASYTRDPKVLRDQLVAVLLAGRDTTAASLSWTIYELGRHPEVVARLRAEILATVGPHRTPTYADLKGMKYLQNVMNETLRLYPVVPFNVRSALKDTLLPRGGGPDGTQPVAVLKDTPVGYSTLLMQRREDLCPPVSKDFKPVGVFSPERWSVWSPKPWQYIPFNGGPRICIGQQFALTEMGYVLTRLFQRFERVESYMGQVDGGNPTLKAEIVLQPGDGVNVAFFLPESSKG</sequence>
<keyword evidence="4 7" id="KW-0560">Oxidoreductase</keyword>
<evidence type="ECO:0000256" key="6">
    <source>
        <dbReference type="ARBA" id="ARBA00023033"/>
    </source>
</evidence>
<dbReference type="CDD" id="cd11063">
    <property type="entry name" value="CYP52"/>
    <property type="match status" value="1"/>
</dbReference>
<dbReference type="PRINTS" id="PR00385">
    <property type="entry name" value="P450"/>
</dbReference>
<dbReference type="EMBL" id="LCUC01000269">
    <property type="protein sequence ID" value="KKY32946.1"/>
    <property type="molecule type" value="Genomic_DNA"/>
</dbReference>
<dbReference type="Proteomes" id="UP000034680">
    <property type="component" value="Unassembled WGS sequence"/>
</dbReference>
<name>A0A0G2FFP6_9PEZI</name>
<dbReference type="InterPro" id="IPR047146">
    <property type="entry name" value="Cyt_P450_E_CYP52_fungi"/>
</dbReference>
<proteinExistence type="inferred from homology"/>
<evidence type="ECO:0000256" key="1">
    <source>
        <dbReference type="ARBA" id="ARBA00001971"/>
    </source>
</evidence>
<evidence type="ECO:0000256" key="3">
    <source>
        <dbReference type="ARBA" id="ARBA00022723"/>
    </source>
</evidence>
<dbReference type="InterPro" id="IPR002974">
    <property type="entry name" value="Cyt_P450_E_CYP52_ascomycetes"/>
</dbReference>
<comment type="similarity">
    <text evidence="2 7">Belongs to the cytochrome P450 family.</text>
</comment>
<accession>A0A0G2FFP6</accession>
<dbReference type="GO" id="GO:0005506">
    <property type="term" value="F:iron ion binding"/>
    <property type="evidence" value="ECO:0007669"/>
    <property type="project" value="InterPro"/>
</dbReference>
<keyword evidence="6 7" id="KW-0503">Monooxygenase</keyword>